<dbReference type="EMBL" id="MLJW01001746">
    <property type="protein sequence ID" value="OIQ76890.1"/>
    <property type="molecule type" value="Genomic_DNA"/>
</dbReference>
<evidence type="ECO:0000313" key="3">
    <source>
        <dbReference type="EMBL" id="OIQ76890.1"/>
    </source>
</evidence>
<dbReference type="InterPro" id="IPR011990">
    <property type="entry name" value="TPR-like_helical_dom_sf"/>
</dbReference>
<evidence type="ECO:0008006" key="4">
    <source>
        <dbReference type="Google" id="ProtNLM"/>
    </source>
</evidence>
<feature type="transmembrane region" description="Helical" evidence="2">
    <location>
        <begin position="121"/>
        <end position="141"/>
    </location>
</feature>
<comment type="caution">
    <text evidence="3">The sequence shown here is derived from an EMBL/GenBank/DDBJ whole genome shotgun (WGS) entry which is preliminary data.</text>
</comment>
<feature type="compositionally biased region" description="Gly residues" evidence="1">
    <location>
        <begin position="257"/>
        <end position="275"/>
    </location>
</feature>
<dbReference type="SUPFAM" id="SSF48452">
    <property type="entry name" value="TPR-like"/>
    <property type="match status" value="1"/>
</dbReference>
<accession>A0A1J5Q0M4</accession>
<feature type="compositionally biased region" description="Pro residues" evidence="1">
    <location>
        <begin position="154"/>
        <end position="178"/>
    </location>
</feature>
<sequence>MKALRILVALLALLASGAYAAALPSIHDVYTAAASGRLQLAQAEIEQVLAAYPNSAKAHYVDARVLALAGRWSQAGAELARAQQLEPGLPFEKPAQLQAFTRQLAAHGAATVPRRSAMPGWVMPLAALAVLLAVIMLFAVYRASRRPALQVLPPQGPNAMPPGYPQGPYPQGPYPQGPYPQGYPQGPYPARGGSGFLGAVGTGLGMGAGFAAGEMLVDKLVGGHDNAGGGLIGDAQAAPPPLDPDFGINDAGSWGDDSGGGGWADGGGDDSGSWT</sequence>
<feature type="region of interest" description="Disordered" evidence="1">
    <location>
        <begin position="231"/>
        <end position="275"/>
    </location>
</feature>
<gene>
    <name evidence="3" type="ORF">GALL_414240</name>
</gene>
<dbReference type="AlphaFoldDB" id="A0A1J5Q0M4"/>
<feature type="region of interest" description="Disordered" evidence="1">
    <location>
        <begin position="151"/>
        <end position="187"/>
    </location>
</feature>
<proteinExistence type="predicted"/>
<evidence type="ECO:0000256" key="2">
    <source>
        <dbReference type="SAM" id="Phobius"/>
    </source>
</evidence>
<keyword evidence="2" id="KW-0812">Transmembrane</keyword>
<reference evidence="3" key="1">
    <citation type="submission" date="2016-10" db="EMBL/GenBank/DDBJ databases">
        <title>Sequence of Gallionella enrichment culture.</title>
        <authorList>
            <person name="Poehlein A."/>
            <person name="Muehling M."/>
            <person name="Daniel R."/>
        </authorList>
    </citation>
    <scope>NUCLEOTIDE SEQUENCE</scope>
</reference>
<dbReference type="Gene3D" id="1.25.40.10">
    <property type="entry name" value="Tetratricopeptide repeat domain"/>
    <property type="match status" value="1"/>
</dbReference>
<name>A0A1J5Q0M4_9ZZZZ</name>
<organism evidence="3">
    <name type="scientific">mine drainage metagenome</name>
    <dbReference type="NCBI Taxonomy" id="410659"/>
    <lineage>
        <taxon>unclassified sequences</taxon>
        <taxon>metagenomes</taxon>
        <taxon>ecological metagenomes</taxon>
    </lineage>
</organism>
<protein>
    <recommendedName>
        <fullName evidence="4">Tetratricopeptide repeat protein</fullName>
    </recommendedName>
</protein>
<keyword evidence="2" id="KW-0472">Membrane</keyword>
<keyword evidence="2" id="KW-1133">Transmembrane helix</keyword>
<evidence type="ECO:0000256" key="1">
    <source>
        <dbReference type="SAM" id="MobiDB-lite"/>
    </source>
</evidence>